<dbReference type="GO" id="GO:0005829">
    <property type="term" value="C:cytosol"/>
    <property type="evidence" value="ECO:0007669"/>
    <property type="project" value="TreeGrafter"/>
</dbReference>
<evidence type="ECO:0000259" key="3">
    <source>
        <dbReference type="Pfam" id="PF04321"/>
    </source>
</evidence>
<dbReference type="EC" id="1.1.1.133" evidence="2"/>
<feature type="domain" description="RmlD-like substrate binding" evidence="3">
    <location>
        <begin position="5"/>
        <end position="158"/>
    </location>
</feature>
<comment type="similarity">
    <text evidence="1 2">Belongs to the dTDP-4-dehydrorhamnose reductase family.</text>
</comment>
<dbReference type="AlphaFoldDB" id="A0A0G1M0E6"/>
<evidence type="ECO:0000256" key="2">
    <source>
        <dbReference type="RuleBase" id="RU364082"/>
    </source>
</evidence>
<dbReference type="PANTHER" id="PTHR10491:SF4">
    <property type="entry name" value="METHIONINE ADENOSYLTRANSFERASE 2 SUBUNIT BETA"/>
    <property type="match status" value="1"/>
</dbReference>
<dbReference type="GO" id="GO:0008831">
    <property type="term" value="F:dTDP-4-dehydrorhamnose reductase activity"/>
    <property type="evidence" value="ECO:0007669"/>
    <property type="project" value="UniProtKB-EC"/>
</dbReference>
<dbReference type="InterPro" id="IPR005913">
    <property type="entry name" value="dTDP_dehydrorham_reduct"/>
</dbReference>
<dbReference type="CDD" id="cd05254">
    <property type="entry name" value="dTDP_HR_like_SDR_e"/>
    <property type="match status" value="1"/>
</dbReference>
<dbReference type="SUPFAM" id="SSF51735">
    <property type="entry name" value="NAD(P)-binding Rossmann-fold domains"/>
    <property type="match status" value="1"/>
</dbReference>
<comment type="pathway">
    <text evidence="2">Carbohydrate biosynthesis; dTDP-L-rhamnose biosynthesis.</text>
</comment>
<reference evidence="4 5" key="1">
    <citation type="journal article" date="2015" name="Nature">
        <title>rRNA introns, odd ribosomes, and small enigmatic genomes across a large radiation of phyla.</title>
        <authorList>
            <person name="Brown C.T."/>
            <person name="Hug L.A."/>
            <person name="Thomas B.C."/>
            <person name="Sharon I."/>
            <person name="Castelle C.J."/>
            <person name="Singh A."/>
            <person name="Wilkins M.J."/>
            <person name="Williams K.H."/>
            <person name="Banfield J.F."/>
        </authorList>
    </citation>
    <scope>NUCLEOTIDE SEQUENCE [LARGE SCALE GENOMIC DNA]</scope>
</reference>
<organism evidence="4 5">
    <name type="scientific">Candidatus Woesebacteria bacterium GW2011_GWE1_45_18</name>
    <dbReference type="NCBI Taxonomy" id="1618598"/>
    <lineage>
        <taxon>Bacteria</taxon>
        <taxon>Candidatus Woeseibacteriota</taxon>
    </lineage>
</organism>
<gene>
    <name evidence="4" type="ORF">UX03_C0038G0004</name>
</gene>
<name>A0A0G1M0E6_9BACT</name>
<keyword evidence="2" id="KW-0560">Oxidoreductase</keyword>
<dbReference type="GO" id="GO:0019305">
    <property type="term" value="P:dTDP-rhamnose biosynthetic process"/>
    <property type="evidence" value="ECO:0007669"/>
    <property type="project" value="TreeGrafter"/>
</dbReference>
<evidence type="ECO:0000256" key="1">
    <source>
        <dbReference type="ARBA" id="ARBA00010944"/>
    </source>
</evidence>
<keyword evidence="2" id="KW-0521">NADP</keyword>
<dbReference type="Pfam" id="PF04321">
    <property type="entry name" value="RmlD_sub_bind"/>
    <property type="match status" value="1"/>
</dbReference>
<dbReference type="InterPro" id="IPR036291">
    <property type="entry name" value="NAD(P)-bd_dom_sf"/>
</dbReference>
<dbReference type="InterPro" id="IPR029903">
    <property type="entry name" value="RmlD-like-bd"/>
</dbReference>
<evidence type="ECO:0000313" key="5">
    <source>
        <dbReference type="Proteomes" id="UP000034086"/>
    </source>
</evidence>
<comment type="function">
    <text evidence="2">Catalyzes the reduction of dTDP-6-deoxy-L-lyxo-4-hexulose to yield dTDP-L-rhamnose.</text>
</comment>
<dbReference type="PANTHER" id="PTHR10491">
    <property type="entry name" value="DTDP-4-DEHYDRORHAMNOSE REDUCTASE"/>
    <property type="match status" value="1"/>
</dbReference>
<dbReference type="Proteomes" id="UP000034086">
    <property type="component" value="Unassembled WGS sequence"/>
</dbReference>
<evidence type="ECO:0000313" key="4">
    <source>
        <dbReference type="EMBL" id="KKU01646.1"/>
    </source>
</evidence>
<sequence length="310" mass="34670">MAKKRVAILGATGMLGSIMLDSFVQSREFDMIATCRKRKEAKLPKHQYPKVAFRRFDAETTGLKGLSEAIKGAQWVVNAIGVTKPHIHDDNAEEIQRAVLVNAYFPHLLVQAARKTNAKVIQIATDCVFSGQKGRYLETDPHDCLDVYGKTKSLGEVFGDNIYHLRCSIIGPELKGHNSLLDWFLGQPKGAEVNGFKNHFWNGITAFHFARICQGIVKKGVNLPHVQHILPGNIISKADLLKIIAKGYNRKDIAIKDVEAPLAINRTLSTTNKKLNRELWRLGGYSTLPTIAKMIKELARYKFLGKDIKL</sequence>
<dbReference type="EMBL" id="LCKQ01000038">
    <property type="protein sequence ID" value="KKU01646.1"/>
    <property type="molecule type" value="Genomic_DNA"/>
</dbReference>
<accession>A0A0G1M0E6</accession>
<dbReference type="Gene3D" id="3.40.50.720">
    <property type="entry name" value="NAD(P)-binding Rossmann-like Domain"/>
    <property type="match status" value="1"/>
</dbReference>
<proteinExistence type="inferred from homology"/>
<protein>
    <recommendedName>
        <fullName evidence="2">dTDP-4-dehydrorhamnose reductase</fullName>
        <ecNumber evidence="2">1.1.1.133</ecNumber>
    </recommendedName>
</protein>
<comment type="caution">
    <text evidence="4">The sequence shown here is derived from an EMBL/GenBank/DDBJ whole genome shotgun (WGS) entry which is preliminary data.</text>
</comment>